<dbReference type="EMBL" id="JAAMOX010000001">
    <property type="protein sequence ID" value="NIH53337.1"/>
    <property type="molecule type" value="Genomic_DNA"/>
</dbReference>
<comment type="caution">
    <text evidence="4">The sequence shown here is derived from an EMBL/GenBank/DDBJ whole genome shotgun (WGS) entry which is preliminary data.</text>
</comment>
<keyword evidence="2" id="KW-0133">Cell shape</keyword>
<sequence length="252" mass="26917">MATQHDSPTQIHVVQLYPRDMNIYGDFGNALSVQRQLEWQGYEPVMHTYDPGDTFPKTVDIIVGGGGQDSGQGIVQDDLLGIAPRLHDLADAGVPMLMICGLYQMFGKFFRTIDGTTITGIGVLDVETIGKPERLIGNIVTHSDEFGDIIGYENHSGQTFLGTDAVPLGTVMQGEGNNTTDTTEGARSRNVIGSYLHGSLLPKNPALTTFLINAALHNRGLDPVGAGALSAAGQAAAAFARNAREVAKKRPR</sequence>
<evidence type="ECO:0000256" key="2">
    <source>
        <dbReference type="HAMAP-Rule" id="MF_02213"/>
    </source>
</evidence>
<keyword evidence="2" id="KW-0961">Cell wall biogenesis/degradation</keyword>
<dbReference type="GO" id="GO:0071555">
    <property type="term" value="P:cell wall organization"/>
    <property type="evidence" value="ECO:0007669"/>
    <property type="project" value="UniProtKB-KW"/>
</dbReference>
<accession>A0A7X5R0N0</accession>
<dbReference type="EC" id="6.3.5.13" evidence="2"/>
<dbReference type="Pfam" id="PF07685">
    <property type="entry name" value="GATase_3"/>
    <property type="match status" value="1"/>
</dbReference>
<dbReference type="HAMAP" id="MF_02213">
    <property type="entry name" value="Lipid_II_synth_GatD"/>
    <property type="match status" value="1"/>
</dbReference>
<dbReference type="InterPro" id="IPR033949">
    <property type="entry name" value="CobQ_GATase1"/>
</dbReference>
<dbReference type="EC" id="3.5.1.2" evidence="2"/>
<evidence type="ECO:0000256" key="1">
    <source>
        <dbReference type="ARBA" id="ARBA00022962"/>
    </source>
</evidence>
<dbReference type="SUPFAM" id="SSF52317">
    <property type="entry name" value="Class I glutamine amidotransferase-like"/>
    <property type="match status" value="1"/>
</dbReference>
<dbReference type="PANTHER" id="PTHR21343:SF9">
    <property type="entry name" value="LIPID II ISOGLUTAMINYL SYNTHASE (GLUTAMINE-HYDROLYZING) SUBUNIT GATD"/>
    <property type="match status" value="1"/>
</dbReference>
<dbReference type="GO" id="GO:0008360">
    <property type="term" value="P:regulation of cell shape"/>
    <property type="evidence" value="ECO:0007669"/>
    <property type="project" value="UniProtKB-KW"/>
</dbReference>
<evidence type="ECO:0000313" key="5">
    <source>
        <dbReference type="Proteomes" id="UP000541033"/>
    </source>
</evidence>
<evidence type="ECO:0000259" key="3">
    <source>
        <dbReference type="Pfam" id="PF07685"/>
    </source>
</evidence>
<dbReference type="RefSeq" id="WP_167148870.1">
    <property type="nucleotide sequence ID" value="NZ_JAAMOX010000001.1"/>
</dbReference>
<dbReference type="PROSITE" id="PS51274">
    <property type="entry name" value="GATASE_COBBQ"/>
    <property type="match status" value="1"/>
</dbReference>
<dbReference type="GO" id="GO:0004359">
    <property type="term" value="F:glutaminase activity"/>
    <property type="evidence" value="ECO:0007669"/>
    <property type="project" value="UniProtKB-UniRule"/>
</dbReference>
<dbReference type="GO" id="GO:0140282">
    <property type="term" value="F:carbon-nitrogen ligase activity on lipid II"/>
    <property type="evidence" value="ECO:0007669"/>
    <property type="project" value="UniProtKB-UniRule"/>
</dbReference>
<proteinExistence type="inferred from homology"/>
<gene>
    <name evidence="2" type="primary">gatD</name>
    <name evidence="4" type="ORF">FHX76_001205</name>
</gene>
<name>A0A7X5R0N0_9MICO</name>
<comment type="similarity">
    <text evidence="2">Belongs to the CobB/CobQ family. GatD subfamily.</text>
</comment>
<feature type="active site" evidence="2">
    <location>
        <position position="197"/>
    </location>
</feature>
<dbReference type="Proteomes" id="UP000541033">
    <property type="component" value="Unassembled WGS sequence"/>
</dbReference>
<organism evidence="4 5">
    <name type="scientific">Lysinibacter cavernae</name>
    <dbReference type="NCBI Taxonomy" id="1640652"/>
    <lineage>
        <taxon>Bacteria</taxon>
        <taxon>Bacillati</taxon>
        <taxon>Actinomycetota</taxon>
        <taxon>Actinomycetes</taxon>
        <taxon>Micrococcales</taxon>
        <taxon>Microbacteriaceae</taxon>
        <taxon>Lysinibacter</taxon>
    </lineage>
</organism>
<keyword evidence="1 2" id="KW-0315">Glutamine amidotransferase</keyword>
<dbReference type="GO" id="GO:0009236">
    <property type="term" value="P:cobalamin biosynthetic process"/>
    <property type="evidence" value="ECO:0007669"/>
    <property type="project" value="InterPro"/>
</dbReference>
<keyword evidence="2" id="KW-0573">Peptidoglycan synthesis</keyword>
<feature type="binding site" evidence="2">
    <location>
        <position position="134"/>
    </location>
    <ligand>
        <name>substrate</name>
    </ligand>
</feature>
<comment type="pathway">
    <text evidence="2">Cell wall biogenesis; peptidoglycan biosynthesis.</text>
</comment>
<evidence type="ECO:0000313" key="4">
    <source>
        <dbReference type="EMBL" id="NIH53337.1"/>
    </source>
</evidence>
<dbReference type="InterPro" id="IPR043702">
    <property type="entry name" value="Lipid_II_synth_GatD"/>
</dbReference>
<keyword evidence="2" id="KW-0378">Hydrolase</keyword>
<protein>
    <recommendedName>
        <fullName evidence="2">Lipid II isoglutaminyl synthase (glutamine-hydrolyzing) subunit GatD</fullName>
        <ecNumber evidence="2">6.3.5.13</ecNumber>
    </recommendedName>
    <alternativeName>
        <fullName evidence="2">Lipid II isoglutaminyl synthase glutaminase subunit</fullName>
        <ecNumber evidence="2">3.5.1.2</ecNumber>
    </alternativeName>
</protein>
<keyword evidence="5" id="KW-1185">Reference proteome</keyword>
<keyword evidence="2" id="KW-0436">Ligase</keyword>
<dbReference type="UniPathway" id="UPA00219"/>
<dbReference type="AlphaFoldDB" id="A0A7X5R0N0"/>
<dbReference type="InterPro" id="IPR029062">
    <property type="entry name" value="Class_I_gatase-like"/>
</dbReference>
<feature type="active site" description="Nucleophile" evidence="2">
    <location>
        <position position="100"/>
    </location>
</feature>
<comment type="catalytic activity">
    <reaction evidence="2">
        <text>L-glutamine + H2O = L-glutamate + NH4(+)</text>
        <dbReference type="Rhea" id="RHEA:15889"/>
        <dbReference type="ChEBI" id="CHEBI:15377"/>
        <dbReference type="ChEBI" id="CHEBI:28938"/>
        <dbReference type="ChEBI" id="CHEBI:29985"/>
        <dbReference type="ChEBI" id="CHEBI:58359"/>
        <dbReference type="EC" id="3.5.1.2"/>
    </reaction>
</comment>
<comment type="catalytic activity">
    <reaction evidence="2">
        <text>beta-D-GlcNAc-(1-&gt;4)-Mur2Ac(oyl-L-Ala-gamma-D-Glu-L-Lys-D-Ala-D-Ala)-di-trans,octa-cis-undecaprenyl diphosphate + L-glutamine + ATP + H2O = beta-D-GlcNAc-(1-&gt;4)-Mur2Ac(oyl-L-Ala-D-isoglutaminyl-L-Lys-D-Ala-D-Ala)-di-trans,octa-cis-undecaprenyl diphosphate + L-glutamate + ADP + phosphate + H(+)</text>
        <dbReference type="Rhea" id="RHEA:57928"/>
        <dbReference type="ChEBI" id="CHEBI:15377"/>
        <dbReference type="ChEBI" id="CHEBI:15378"/>
        <dbReference type="ChEBI" id="CHEBI:29985"/>
        <dbReference type="ChEBI" id="CHEBI:30616"/>
        <dbReference type="ChEBI" id="CHEBI:43474"/>
        <dbReference type="ChEBI" id="CHEBI:58359"/>
        <dbReference type="ChEBI" id="CHEBI:60033"/>
        <dbReference type="ChEBI" id="CHEBI:62233"/>
        <dbReference type="ChEBI" id="CHEBI:456216"/>
        <dbReference type="EC" id="6.3.5.13"/>
    </reaction>
</comment>
<dbReference type="PANTHER" id="PTHR21343">
    <property type="entry name" value="DETHIOBIOTIN SYNTHETASE"/>
    <property type="match status" value="1"/>
</dbReference>
<dbReference type="CDD" id="cd01750">
    <property type="entry name" value="GATase1_CobQ"/>
    <property type="match status" value="1"/>
</dbReference>
<dbReference type="GO" id="GO:0009252">
    <property type="term" value="P:peptidoglycan biosynthetic process"/>
    <property type="evidence" value="ECO:0007669"/>
    <property type="project" value="UniProtKB-UniRule"/>
</dbReference>
<comment type="function">
    <text evidence="2">The lipid II isoglutaminyl synthase complex catalyzes the formation of alpha-D-isoglutamine in the cell wall lipid II stem peptide. The GatD subunit catalyzes the hydrolysis of glutamine to glutamate and ammonia. The resulting ammonia molecule is channeled to the active site of MurT.</text>
</comment>
<dbReference type="InterPro" id="IPR011698">
    <property type="entry name" value="GATase_3"/>
</dbReference>
<reference evidence="4 5" key="1">
    <citation type="submission" date="2020-02" db="EMBL/GenBank/DDBJ databases">
        <title>Sequencing the genomes of 1000 actinobacteria strains.</title>
        <authorList>
            <person name="Klenk H.-P."/>
        </authorList>
    </citation>
    <scope>NUCLEOTIDE SEQUENCE [LARGE SCALE GENOMIC DNA]</scope>
    <source>
        <strain evidence="4 5">DSM 27960</strain>
    </source>
</reference>
<feature type="domain" description="CobB/CobQ-like glutamine amidotransferase" evidence="3">
    <location>
        <begin position="13"/>
        <end position="204"/>
    </location>
</feature>
<comment type="subunit">
    <text evidence="2">Forms a heterodimer with MurT.</text>
</comment>